<feature type="compositionally biased region" description="Polar residues" evidence="1">
    <location>
        <begin position="256"/>
        <end position="268"/>
    </location>
</feature>
<feature type="region of interest" description="Disordered" evidence="1">
    <location>
        <begin position="1910"/>
        <end position="1967"/>
    </location>
</feature>
<feature type="compositionally biased region" description="Basic and acidic residues" evidence="1">
    <location>
        <begin position="1038"/>
        <end position="1169"/>
    </location>
</feature>
<feature type="compositionally biased region" description="Polar residues" evidence="1">
    <location>
        <begin position="2286"/>
        <end position="2303"/>
    </location>
</feature>
<feature type="compositionally biased region" description="Low complexity" evidence="1">
    <location>
        <begin position="1306"/>
        <end position="1388"/>
    </location>
</feature>
<evidence type="ECO:0000259" key="2">
    <source>
        <dbReference type="Pfam" id="PF14816"/>
    </source>
</evidence>
<feature type="compositionally biased region" description="Low complexity" evidence="1">
    <location>
        <begin position="1982"/>
        <end position="1997"/>
    </location>
</feature>
<feature type="region of interest" description="Disordered" evidence="1">
    <location>
        <begin position="54"/>
        <end position="90"/>
    </location>
</feature>
<feature type="compositionally biased region" description="Polar residues" evidence="1">
    <location>
        <begin position="315"/>
        <end position="327"/>
    </location>
</feature>
<evidence type="ECO:0000313" key="4">
    <source>
        <dbReference type="Proteomes" id="UP000030746"/>
    </source>
</evidence>
<evidence type="ECO:0000313" key="3">
    <source>
        <dbReference type="EMBL" id="ESO81936.1"/>
    </source>
</evidence>
<feature type="compositionally biased region" description="Polar residues" evidence="1">
    <location>
        <begin position="807"/>
        <end position="820"/>
    </location>
</feature>
<accession>V3ZM80</accession>
<feature type="region of interest" description="Disordered" evidence="1">
    <location>
        <begin position="210"/>
        <end position="235"/>
    </location>
</feature>
<keyword evidence="4" id="KW-1185">Reference proteome</keyword>
<feature type="compositionally biased region" description="Low complexity" evidence="1">
    <location>
        <begin position="914"/>
        <end position="928"/>
    </location>
</feature>
<feature type="compositionally biased region" description="Basic and acidic residues" evidence="1">
    <location>
        <begin position="717"/>
        <end position="726"/>
    </location>
</feature>
<feature type="region of interest" description="Disordered" evidence="1">
    <location>
        <begin position="717"/>
        <end position="755"/>
    </location>
</feature>
<reference evidence="3 4" key="1">
    <citation type="journal article" date="2013" name="Nature">
        <title>Insights into bilaterian evolution from three spiralian genomes.</title>
        <authorList>
            <person name="Simakov O."/>
            <person name="Marletaz F."/>
            <person name="Cho S.J."/>
            <person name="Edsinger-Gonzales E."/>
            <person name="Havlak P."/>
            <person name="Hellsten U."/>
            <person name="Kuo D.H."/>
            <person name="Larsson T."/>
            <person name="Lv J."/>
            <person name="Arendt D."/>
            <person name="Savage R."/>
            <person name="Osoegawa K."/>
            <person name="de Jong P."/>
            <person name="Grimwood J."/>
            <person name="Chapman J.A."/>
            <person name="Shapiro H."/>
            <person name="Aerts A."/>
            <person name="Otillar R.P."/>
            <person name="Terry A.Y."/>
            <person name="Boore J.L."/>
            <person name="Grigoriev I.V."/>
            <person name="Lindberg D.R."/>
            <person name="Seaver E.C."/>
            <person name="Weisblat D.A."/>
            <person name="Putnam N.H."/>
            <person name="Rokhsar D.S."/>
        </authorList>
    </citation>
    <scope>NUCLEOTIDE SEQUENCE [LARGE SCALE GENOMIC DNA]</scope>
</reference>
<dbReference type="OMA" id="TEYPTKP"/>
<evidence type="ECO:0000256" key="1">
    <source>
        <dbReference type="SAM" id="MobiDB-lite"/>
    </source>
</evidence>
<feature type="compositionally biased region" description="Basic and acidic residues" evidence="1">
    <location>
        <begin position="1922"/>
        <end position="1939"/>
    </location>
</feature>
<feature type="compositionally biased region" description="Polar residues" evidence="1">
    <location>
        <begin position="727"/>
        <end position="737"/>
    </location>
</feature>
<organism evidence="3 4">
    <name type="scientific">Lottia gigantea</name>
    <name type="common">Giant owl limpet</name>
    <dbReference type="NCBI Taxonomy" id="225164"/>
    <lineage>
        <taxon>Eukaryota</taxon>
        <taxon>Metazoa</taxon>
        <taxon>Spiralia</taxon>
        <taxon>Lophotrochozoa</taxon>
        <taxon>Mollusca</taxon>
        <taxon>Gastropoda</taxon>
        <taxon>Patellogastropoda</taxon>
        <taxon>Lottioidea</taxon>
        <taxon>Lottiidae</taxon>
        <taxon>Lottia</taxon>
    </lineage>
</organism>
<feature type="compositionally biased region" description="Polar residues" evidence="1">
    <location>
        <begin position="2147"/>
        <end position="2156"/>
    </location>
</feature>
<feature type="region of interest" description="Disordered" evidence="1">
    <location>
        <begin position="315"/>
        <end position="368"/>
    </location>
</feature>
<dbReference type="Proteomes" id="UP000030746">
    <property type="component" value="Unassembled WGS sequence"/>
</dbReference>
<dbReference type="CTD" id="20250386"/>
<feature type="compositionally biased region" description="Basic and acidic residues" evidence="1">
    <location>
        <begin position="72"/>
        <end position="88"/>
    </location>
</feature>
<feature type="compositionally biased region" description="Basic and acidic residues" evidence="1">
    <location>
        <begin position="954"/>
        <end position="965"/>
    </location>
</feature>
<dbReference type="RefSeq" id="XP_009067379.1">
    <property type="nucleotide sequence ID" value="XM_009069131.1"/>
</dbReference>
<feature type="region of interest" description="Disordered" evidence="1">
    <location>
        <begin position="506"/>
        <end position="545"/>
    </location>
</feature>
<dbReference type="HOGENOM" id="CLU_227971_0_0_1"/>
<dbReference type="EMBL" id="KB204089">
    <property type="protein sequence ID" value="ESO81936.1"/>
    <property type="molecule type" value="Genomic_DNA"/>
</dbReference>
<feature type="compositionally biased region" description="Polar residues" evidence="1">
    <location>
        <begin position="1910"/>
        <end position="1921"/>
    </location>
</feature>
<dbReference type="InterPro" id="IPR044276">
    <property type="entry name" value="CANIN_dom"/>
</dbReference>
<feature type="compositionally biased region" description="Basic residues" evidence="1">
    <location>
        <begin position="59"/>
        <end position="71"/>
    </location>
</feature>
<feature type="compositionally biased region" description="Basic and acidic residues" evidence="1">
    <location>
        <begin position="217"/>
        <end position="226"/>
    </location>
</feature>
<feature type="region of interest" description="Disordered" evidence="1">
    <location>
        <begin position="1980"/>
        <end position="2012"/>
    </location>
</feature>
<feature type="compositionally biased region" description="Polar residues" evidence="1">
    <location>
        <begin position="335"/>
        <end position="350"/>
    </location>
</feature>
<feature type="region of interest" description="Disordered" evidence="1">
    <location>
        <begin position="391"/>
        <end position="421"/>
    </location>
</feature>
<feature type="compositionally biased region" description="Basic and acidic residues" evidence="1">
    <location>
        <begin position="1175"/>
        <end position="1222"/>
    </location>
</feature>
<feature type="region of interest" description="Disordered" evidence="1">
    <location>
        <begin position="862"/>
        <end position="1011"/>
    </location>
</feature>
<feature type="non-terminal residue" evidence="3">
    <location>
        <position position="2583"/>
    </location>
</feature>
<protein>
    <recommendedName>
        <fullName evidence="2">Coiled-coil SMC6 And NSE5 INteracting (CANIN) domain-containing protein</fullName>
    </recommendedName>
</protein>
<feature type="region of interest" description="Disordered" evidence="1">
    <location>
        <begin position="566"/>
        <end position="585"/>
    </location>
</feature>
<gene>
    <name evidence="3" type="ORF">LOTGIDRAFT_237228</name>
</gene>
<feature type="region of interest" description="Disordered" evidence="1">
    <location>
        <begin position="1023"/>
        <end position="1262"/>
    </location>
</feature>
<feature type="region of interest" description="Disordered" evidence="1">
    <location>
        <begin position="2284"/>
        <end position="2303"/>
    </location>
</feature>
<feature type="compositionally biased region" description="Basic and acidic residues" evidence="1">
    <location>
        <begin position="1235"/>
        <end position="1258"/>
    </location>
</feature>
<feature type="compositionally biased region" description="Low complexity" evidence="1">
    <location>
        <begin position="506"/>
        <end position="516"/>
    </location>
</feature>
<feature type="region of interest" description="Disordered" evidence="1">
    <location>
        <begin position="798"/>
        <end position="820"/>
    </location>
</feature>
<dbReference type="GeneID" id="20250386"/>
<sequence>MSNRDRLIEEWRFQQRFHPYEHRPADHQFLEDAHHMDPSERYYRWHERPSFHRPEQRRHGFHHPNQHHLRFHPPEQYHPHFHHSDQQHQRIHQGFIPAHQQRLHEECRDLTLERQHVFEDLHRLEQRVQTLRMSDQTVNHQNFIQGQRLNFVADRPESHPPRVLNGQSHPAGGNVLIRATQITTRIRPLMGPLPLLQQYAPRQLVRPLQINSFPESPRTDLKDKSNVVDTGTSDSKVVSQVKTNIVESDESPKNIPRSSSSLADSQNGLKQEVELEIDKSIPPSTVPNSSATLKFSKMLDCTPDENITVAKERTPQTLQSATKQATSKDFLDQGNRLSVKSNEQIRSSAQETKESKQTKPVSDDTKSLPQLENLVIPCLAERISLQTKAKPNTNINIAKDKESMVGKSPNQQSQHNKPKQIPEISKSNIESLHQNSKVRAESQGISKHSSAQEALVVVPSDLPNKISDTTIIKQIPISTKSGDVKKVESPVSKSFLLDRNFEPIKSVVSSRSPTKSRSSERKTTNLKSCESYGGKDVKDTMSSSMKVNRESTNIICITAVDSNKNNKESIKGAQEQGSSTPFSPPMQIQVITSRFKNPSSISKTRERDGKTNLSITSNISSSNQMAITSLPSYPSAASPIKPARKIEESFGFETNASSVIDSIKAQPTKESCHSYTKDSISPKFLDSVKFQSQSVPQPTKLLKDILLDIGLDVKPFESKQEQRNETESISADLSNSNENEEGGKADEKKTKDPGKITKVPNFDAVKKTQISMLELKSIIEKVQDIKVVDGHKGLHSKMTNDDCHTTKGPNSGGENSAITNTIPINEIKTIMKMAKEVEKPEHKSKGYEDYDARNYGREAYEQNSIAIKLPQRTEKTIDDLISGSDDEGEMEEDDTFSRRSRSKSKNSPDAQNLSGRYNSKSNRSSSGDKSPRKSLSSKERYPKSYNSQSQYDLSSERSMEDRPEDGTTITSSYSAYVSPRKNRHYQTDSMRPSIRNSDDNMHSRWTSWKKTELEKKDLDERKFSRWNDLSRRSHARKNLSERKDLDERSLSRKDSSEKSHSRKVSSEKKGSDERKFSRWNDSSEKSLSRKYSSEKSHSRKDSSEKKDSDERRLTKCDDSSENSHTRKDSNEKKDSDERRFSRWNDSREKCHSRKDSWEKQDSDDKRFSRWNDASENSHSRKDSSEKSHSRKDSSENSHSRKDSSENKDSDERRFSRWDDSGDRNLSLMDSSANKNSDERRYSSLDDNDYRRSPIRDNCRSSIYTNYDYRSGQFYDSTKTYSTLAGRHKESYSTPSPMKHYSIRSQTKSTSARSLTKSSSAKSPTKSSSTRSPTKSSSAKSPTRSSSARSRARSSSARSPEKPSSSRSLMMSSLASNPKKSKSNSSPTKGPFSFSKHSPYKKGLSSRRNLYENELNKDCRKHQPPTTIVPSRREVVTYGDMDQYRKDPDVDSEALRNTFNDATKHTNFDWYSTGSSVEEGEIKDVGFRNGSEKKKRTLEIISITPPTVASIESFTADRDYRKSPEIVSKVSNTKNSGKYSPITCDSIRDQRSYEPSRPSLYELTMKDVDYKTVFCKSKGNMISPESSSVPNKGINILQEPRNETEQRISSRFADTTKISKDGQEIKSKPEIFPSTVGLELSQKKTSVDDESCVTIENSLSKISLKITEGFSVPSIKETGTSTQKILQPEVDLNLKSQNRIARKSRWDIKVGSMKPTAKREEMFRKDQLKKAVSAMAVDPSIIENLVEYVSDQSTPPMEERFSNIVEEAVKIDPEAHPTKTVVEANAISTEVHPAETVAKIAPDAYTTNIVIETSSNIVFEDYSTDRAAEAEKNFASASSREPEFHDFNPASDPYIDEVSEHCDATIKGIAGGTKPTKTTNNTIELTYSNPQGCKSSQPIATSCSEKATNNITGPTLCSTSDSDTGKDKKEPKKEKHDQKKYFASKVINNSKQRHSSENSKKKYSSKLSSGVDNEMFSKYKCTKSGVPKPPISSSGISDDSSKSFKAKRRHKSSVQLRVQSESFNILSSINPIVIDSSSSSETEGKSFQAVTPQVQSVQKDEVVIYVSSSESDVQCTMSPLKIQGKKKVNTTSVAKLDARGTSSVSKNHEEVNIDKELVILVKDIYPNKTKDARISKMPENDAEKNQTKDLATNPDQPKNQHKLKLKIPKKTGTLQCKEDLSGDNSSFGSFLEQQSHEYLKKRIKSNKSPKRFSVKPLSLPSTPDKNVMEYPTVKHLADRSLSCDDSKHFKTPDKPKLSSDSLLLRESTLSGFKKNLEKSPILKAKLKSSSPGNQKSQAGYWNSGESSKIMKEGLSAVRSSIEEPINDDIVQSNNAVEAVMKPSIESAQLKSAVSKHGKTNEIDDDSGVTPLPDDHSNSDDSEVLGSPAGSLDLGEDDDIDLEKEISLLGYNDDIPSKMSSATSSIEVMEENMDMSISLASSSTTETIPKSSNIQQSSKHSNTGFSLDDLLAEKDTEVRNRDLLQMQDELKEDIKKGGFKVLQEEALADSCNDLLPEQERELEKLQVSDSVISELHPGEKVFHSELFLRVFNELMKPSHCGFTPGGSLIDQQLSNVQSDLLADFL</sequence>
<feature type="compositionally biased region" description="Basic and acidic residues" evidence="1">
    <location>
        <begin position="2130"/>
        <end position="2146"/>
    </location>
</feature>
<dbReference type="OrthoDB" id="6158547at2759"/>
<feature type="compositionally biased region" description="Acidic residues" evidence="1">
    <location>
        <begin position="884"/>
        <end position="894"/>
    </location>
</feature>
<proteinExistence type="predicted"/>
<feature type="compositionally biased region" description="Basic and acidic residues" evidence="1">
    <location>
        <begin position="741"/>
        <end position="755"/>
    </location>
</feature>
<feature type="region of interest" description="Disordered" evidence="1">
    <location>
        <begin position="248"/>
        <end position="268"/>
    </location>
</feature>
<feature type="compositionally biased region" description="Basic residues" evidence="1">
    <location>
        <begin position="2158"/>
        <end position="2168"/>
    </location>
</feature>
<feature type="compositionally biased region" description="Basic and acidic residues" evidence="1">
    <location>
        <begin position="351"/>
        <end position="366"/>
    </location>
</feature>
<feature type="compositionally biased region" description="Polar residues" evidence="1">
    <location>
        <begin position="944"/>
        <end position="953"/>
    </location>
</feature>
<dbReference type="KEGG" id="lgi:LOTGIDRAFT_237228"/>
<feature type="region of interest" description="Disordered" evidence="1">
    <location>
        <begin position="2130"/>
        <end position="2169"/>
    </location>
</feature>
<dbReference type="Pfam" id="PF14816">
    <property type="entry name" value="CANIN"/>
    <property type="match status" value="1"/>
</dbReference>
<feature type="domain" description="Coiled-coil SMC6 And NSE5 INteracting (CANIN)" evidence="2">
    <location>
        <begin position="2464"/>
        <end position="2553"/>
    </location>
</feature>
<feature type="region of interest" description="Disordered" evidence="1">
    <location>
        <begin position="1285"/>
        <end position="1405"/>
    </location>
</feature>
<name>V3ZM80_LOTGI</name>
<feature type="region of interest" description="Disordered" evidence="1">
    <location>
        <begin position="2349"/>
        <end position="2394"/>
    </location>
</feature>